<evidence type="ECO:0000313" key="2">
    <source>
        <dbReference type="EMBL" id="QGG46943.1"/>
    </source>
</evidence>
<protein>
    <recommendedName>
        <fullName evidence="1">DUF4435 domain-containing protein</fullName>
    </recommendedName>
</protein>
<dbReference type="EMBL" id="CP045875">
    <property type="protein sequence ID" value="QGG46943.1"/>
    <property type="molecule type" value="Genomic_DNA"/>
</dbReference>
<dbReference type="RefSeq" id="WP_162007881.1">
    <property type="nucleotide sequence ID" value="NZ_CP045875.1"/>
</dbReference>
<organism evidence="2 3">
    <name type="scientific">Heliorestis convoluta</name>
    <dbReference type="NCBI Taxonomy" id="356322"/>
    <lineage>
        <taxon>Bacteria</taxon>
        <taxon>Bacillati</taxon>
        <taxon>Bacillota</taxon>
        <taxon>Clostridia</taxon>
        <taxon>Eubacteriales</taxon>
        <taxon>Heliobacteriaceae</taxon>
        <taxon>Heliorestis</taxon>
    </lineage>
</organism>
<feature type="domain" description="DUF4435" evidence="1">
    <location>
        <begin position="26"/>
        <end position="236"/>
    </location>
</feature>
<dbReference type="Proteomes" id="UP000366051">
    <property type="component" value="Chromosome"/>
</dbReference>
<gene>
    <name evidence="2" type="ORF">FTV88_0767</name>
</gene>
<dbReference type="KEGG" id="hcv:FTV88_0767"/>
<keyword evidence="3" id="KW-1185">Reference proteome</keyword>
<evidence type="ECO:0000259" key="1">
    <source>
        <dbReference type="Pfam" id="PF14491"/>
    </source>
</evidence>
<dbReference type="InterPro" id="IPR029492">
    <property type="entry name" value="DUF4435"/>
</dbReference>
<reference evidence="3" key="1">
    <citation type="submission" date="2019-11" db="EMBL/GenBank/DDBJ databases">
        <title>Genome sequence of Heliorestis convoluta strain HH, an alkaliphilic and minimalistic phototrophic bacterium from a soda lake in Egypt.</title>
        <authorList>
            <person name="Dewey E.D."/>
            <person name="Stokes L.M."/>
            <person name="Burchell B.M."/>
            <person name="Shaffer K.N."/>
            <person name="Huntington A.M."/>
            <person name="Baker J.M."/>
            <person name="Nadendla S."/>
            <person name="Giglio M.G."/>
            <person name="Touchman J.W."/>
            <person name="Blankenship R.E."/>
            <person name="Madigan M.T."/>
            <person name="Sattley W.M."/>
        </authorList>
    </citation>
    <scope>NUCLEOTIDE SEQUENCE [LARGE SCALE GENOMIC DNA]</scope>
    <source>
        <strain evidence="3">HH</strain>
    </source>
</reference>
<dbReference type="AlphaFoldDB" id="A0A5Q2MZR6"/>
<dbReference type="Pfam" id="PF14491">
    <property type="entry name" value="DUF4435"/>
    <property type="match status" value="1"/>
</dbReference>
<evidence type="ECO:0000313" key="3">
    <source>
        <dbReference type="Proteomes" id="UP000366051"/>
    </source>
</evidence>
<name>A0A5Q2MZR6_9FIRM</name>
<sequence>MKEFLNATRLITKVKMLRSLHKGAAFLLVEGLSDARLYGKFMDKQQCQIIVGENKQNILGALTGLEDQNVAGYLAIVDLDYDFHHVNRDSKNNLIYTDSHDLETMLLASTALQNLLIEYGDEKKISLLEKKRNQSIDKIIVEAAATVGYLRWCSLEKKLAYRFENLDFSSFICETNLEVDEDKMIQQVIKNSKKPVKIESETLEEWLKEYKAKNYDPWCICCGHDAVRILLIGLLKNFGAYNAKKLTLNALEGSLRLAYTFDDFMDSTLYISILTWESHNKPYKLLKQRKIIEQAG</sequence>
<proteinExistence type="predicted"/>
<accession>A0A5Q2MZR6</accession>